<comment type="caution">
    <text evidence="1">The sequence shown here is derived from an EMBL/GenBank/DDBJ whole genome shotgun (WGS) entry which is preliminary data.</text>
</comment>
<evidence type="ECO:0000313" key="2">
    <source>
        <dbReference type="Proteomes" id="UP001302126"/>
    </source>
</evidence>
<name>A0AAN6WX15_9PEZI</name>
<reference evidence="1" key="2">
    <citation type="submission" date="2023-05" db="EMBL/GenBank/DDBJ databases">
        <authorList>
            <consortium name="Lawrence Berkeley National Laboratory"/>
            <person name="Steindorff A."/>
            <person name="Hensen N."/>
            <person name="Bonometti L."/>
            <person name="Westerberg I."/>
            <person name="Brannstrom I.O."/>
            <person name="Guillou S."/>
            <person name="Cros-Aarteil S."/>
            <person name="Calhoun S."/>
            <person name="Haridas S."/>
            <person name="Kuo A."/>
            <person name="Mondo S."/>
            <person name="Pangilinan J."/>
            <person name="Riley R."/>
            <person name="Labutti K."/>
            <person name="Andreopoulos B."/>
            <person name="Lipzen A."/>
            <person name="Chen C."/>
            <person name="Yanf M."/>
            <person name="Daum C."/>
            <person name="Ng V."/>
            <person name="Clum A."/>
            <person name="Ohm R."/>
            <person name="Martin F."/>
            <person name="Silar P."/>
            <person name="Natvig D."/>
            <person name="Lalanne C."/>
            <person name="Gautier V."/>
            <person name="Ament-Velasquez S.L."/>
            <person name="Kruys A."/>
            <person name="Hutchinson M.I."/>
            <person name="Powell A.J."/>
            <person name="Barry K."/>
            <person name="Miller A.N."/>
            <person name="Grigoriev I.V."/>
            <person name="Debuchy R."/>
            <person name="Gladieux P."/>
            <person name="Thoren M.H."/>
            <person name="Johannesson H."/>
        </authorList>
    </citation>
    <scope>NUCLEOTIDE SEQUENCE</scope>
    <source>
        <strain evidence="1">PSN309</strain>
    </source>
</reference>
<accession>A0AAN6WX15</accession>
<dbReference type="Proteomes" id="UP001302126">
    <property type="component" value="Unassembled WGS sequence"/>
</dbReference>
<sequence length="156" mass="17607">MVQSNYRRLSTLIPSVLWLAVLTRTRQILISLLKGCSNRSLCFDDKTVWNRGALKLLVATYLGQKVESCPKSPIVNQGHLLRGVLVGYWNLEVWTTECSNAPPFFFFPERLPRIQAQGRRKPPAIRRRFASAKTHKGQVGNCPTPNQAFLSVVVSL</sequence>
<proteinExistence type="predicted"/>
<reference evidence="1" key="1">
    <citation type="journal article" date="2023" name="Mol. Phylogenet. Evol.">
        <title>Genome-scale phylogeny and comparative genomics of the fungal order Sordariales.</title>
        <authorList>
            <person name="Hensen N."/>
            <person name="Bonometti L."/>
            <person name="Westerberg I."/>
            <person name="Brannstrom I.O."/>
            <person name="Guillou S."/>
            <person name="Cros-Aarteil S."/>
            <person name="Calhoun S."/>
            <person name="Haridas S."/>
            <person name="Kuo A."/>
            <person name="Mondo S."/>
            <person name="Pangilinan J."/>
            <person name="Riley R."/>
            <person name="LaButti K."/>
            <person name="Andreopoulos B."/>
            <person name="Lipzen A."/>
            <person name="Chen C."/>
            <person name="Yan M."/>
            <person name="Daum C."/>
            <person name="Ng V."/>
            <person name="Clum A."/>
            <person name="Steindorff A."/>
            <person name="Ohm R.A."/>
            <person name="Martin F."/>
            <person name="Silar P."/>
            <person name="Natvig D.O."/>
            <person name="Lalanne C."/>
            <person name="Gautier V."/>
            <person name="Ament-Velasquez S.L."/>
            <person name="Kruys A."/>
            <person name="Hutchinson M.I."/>
            <person name="Powell A.J."/>
            <person name="Barry K."/>
            <person name="Miller A.N."/>
            <person name="Grigoriev I.V."/>
            <person name="Debuchy R."/>
            <person name="Gladieux P."/>
            <person name="Hiltunen Thoren M."/>
            <person name="Johannesson H."/>
        </authorList>
    </citation>
    <scope>NUCLEOTIDE SEQUENCE</scope>
    <source>
        <strain evidence="1">PSN309</strain>
    </source>
</reference>
<protein>
    <submittedName>
        <fullName evidence="1">Uncharacterized protein</fullName>
    </submittedName>
</protein>
<dbReference type="EMBL" id="MU864372">
    <property type="protein sequence ID" value="KAK4189794.1"/>
    <property type="molecule type" value="Genomic_DNA"/>
</dbReference>
<gene>
    <name evidence="1" type="ORF">QBC35DRAFT_492422</name>
</gene>
<feature type="non-terminal residue" evidence="1">
    <location>
        <position position="156"/>
    </location>
</feature>
<keyword evidence="2" id="KW-1185">Reference proteome</keyword>
<organism evidence="1 2">
    <name type="scientific">Podospora australis</name>
    <dbReference type="NCBI Taxonomy" id="1536484"/>
    <lineage>
        <taxon>Eukaryota</taxon>
        <taxon>Fungi</taxon>
        <taxon>Dikarya</taxon>
        <taxon>Ascomycota</taxon>
        <taxon>Pezizomycotina</taxon>
        <taxon>Sordariomycetes</taxon>
        <taxon>Sordariomycetidae</taxon>
        <taxon>Sordariales</taxon>
        <taxon>Podosporaceae</taxon>
        <taxon>Podospora</taxon>
    </lineage>
</organism>
<dbReference type="AlphaFoldDB" id="A0AAN6WX15"/>
<evidence type="ECO:0000313" key="1">
    <source>
        <dbReference type="EMBL" id="KAK4189794.1"/>
    </source>
</evidence>